<comment type="caution">
    <text evidence="4">The sequence shown here is derived from an EMBL/GenBank/DDBJ whole genome shotgun (WGS) entry which is preliminary data.</text>
</comment>
<evidence type="ECO:0000313" key="5">
    <source>
        <dbReference type="Proteomes" id="UP000637628"/>
    </source>
</evidence>
<evidence type="ECO:0000256" key="2">
    <source>
        <dbReference type="ARBA" id="ARBA00023163"/>
    </source>
</evidence>
<organism evidence="4 5">
    <name type="scientific">Paractinoplanes durhamensis</name>
    <dbReference type="NCBI Taxonomy" id="113563"/>
    <lineage>
        <taxon>Bacteria</taxon>
        <taxon>Bacillati</taxon>
        <taxon>Actinomycetota</taxon>
        <taxon>Actinomycetes</taxon>
        <taxon>Micromonosporales</taxon>
        <taxon>Micromonosporaceae</taxon>
        <taxon>Paractinoplanes</taxon>
    </lineage>
</organism>
<dbReference type="PROSITE" id="PS01124">
    <property type="entry name" value="HTH_ARAC_FAMILY_2"/>
    <property type="match status" value="1"/>
</dbReference>
<proteinExistence type="predicted"/>
<dbReference type="InterPro" id="IPR009594">
    <property type="entry name" value="Tscrpt_reg_HTH_AraC_N"/>
</dbReference>
<dbReference type="PANTHER" id="PTHR43436:SF1">
    <property type="entry name" value="TRANSCRIPTIONAL REGULATORY PROTEIN"/>
    <property type="match status" value="1"/>
</dbReference>
<evidence type="ECO:0000256" key="1">
    <source>
        <dbReference type="ARBA" id="ARBA00023015"/>
    </source>
</evidence>
<dbReference type="Pfam" id="PF06719">
    <property type="entry name" value="AraC_N"/>
    <property type="match status" value="1"/>
</dbReference>
<dbReference type="RefSeq" id="WP_203726806.1">
    <property type="nucleotide sequence ID" value="NZ_BAAATX010000025.1"/>
</dbReference>
<dbReference type="InterPro" id="IPR009057">
    <property type="entry name" value="Homeodomain-like_sf"/>
</dbReference>
<evidence type="ECO:0000313" key="4">
    <source>
        <dbReference type="EMBL" id="GIE01198.1"/>
    </source>
</evidence>
<protein>
    <submittedName>
        <fullName evidence="4">AraC family transcriptional regulator</fullName>
    </submittedName>
</protein>
<dbReference type="SMART" id="SM00342">
    <property type="entry name" value="HTH_ARAC"/>
    <property type="match status" value="1"/>
</dbReference>
<feature type="domain" description="HTH araC/xylS-type" evidence="3">
    <location>
        <begin position="182"/>
        <end position="280"/>
    </location>
</feature>
<dbReference type="Pfam" id="PF12833">
    <property type="entry name" value="HTH_18"/>
    <property type="match status" value="1"/>
</dbReference>
<reference evidence="4 5" key="1">
    <citation type="submission" date="2021-01" db="EMBL/GenBank/DDBJ databases">
        <title>Whole genome shotgun sequence of Actinoplanes durhamensis NBRC 14914.</title>
        <authorList>
            <person name="Komaki H."/>
            <person name="Tamura T."/>
        </authorList>
    </citation>
    <scope>NUCLEOTIDE SEQUENCE [LARGE SCALE GENOMIC DNA]</scope>
    <source>
        <strain evidence="4 5">NBRC 14914</strain>
    </source>
</reference>
<name>A0ABQ3YUD3_9ACTN</name>
<keyword evidence="2" id="KW-0804">Transcription</keyword>
<dbReference type="Gene3D" id="1.10.10.60">
    <property type="entry name" value="Homeodomain-like"/>
    <property type="match status" value="2"/>
</dbReference>
<dbReference type="SUPFAM" id="SSF46689">
    <property type="entry name" value="Homeodomain-like"/>
    <property type="match status" value="2"/>
</dbReference>
<dbReference type="PANTHER" id="PTHR43436">
    <property type="entry name" value="ARAC-FAMILY TRANSCRIPTIONAL REGULATOR"/>
    <property type="match status" value="1"/>
</dbReference>
<dbReference type="Proteomes" id="UP000637628">
    <property type="component" value="Unassembled WGS sequence"/>
</dbReference>
<sequence length="288" mass="31268">MTDQLAAAIERHRDGISTETAVPRLTLTAVDEHFSLADMLYEPMICFVARGAKRTVSGDRSWRAGTGDMYLNSLHVPVTATFEELPYRAAIMRLDTQVLTGLLLELDEPAPGDSSPGQGAAPMPAAVVDAVTRWVTLLDSPGDIAPLATRTEAEILYRLLGSPLGPVLRRWSVAGTAATRIRHAAAWLLEHYATPITVAGLAEVAHMSPATLHRHFRSATGMSPLQFQKHLRMQQARRLLMAGDTTAAQVAEAVGYASATQFNREYRRVYGLPPAQDAARLRTAMTSA</sequence>
<gene>
    <name evidence="4" type="ORF">Adu01nite_25480</name>
</gene>
<dbReference type="InterPro" id="IPR018060">
    <property type="entry name" value="HTH_AraC"/>
</dbReference>
<dbReference type="EMBL" id="BOML01000021">
    <property type="protein sequence ID" value="GIE01198.1"/>
    <property type="molecule type" value="Genomic_DNA"/>
</dbReference>
<evidence type="ECO:0000259" key="3">
    <source>
        <dbReference type="PROSITE" id="PS01124"/>
    </source>
</evidence>
<accession>A0ABQ3YUD3</accession>
<keyword evidence="5" id="KW-1185">Reference proteome</keyword>
<keyword evidence="1" id="KW-0805">Transcription regulation</keyword>